<accession>A0A6M3Z2N6</accession>
<organism evidence="1">
    <name type="scientific">Klebsiella pneumoniae</name>
    <dbReference type="NCBI Taxonomy" id="573"/>
    <lineage>
        <taxon>Bacteria</taxon>
        <taxon>Pseudomonadati</taxon>
        <taxon>Pseudomonadota</taxon>
        <taxon>Gammaproteobacteria</taxon>
        <taxon>Enterobacterales</taxon>
        <taxon>Enterobacteriaceae</taxon>
        <taxon>Klebsiella/Raoultella group</taxon>
        <taxon>Klebsiella</taxon>
        <taxon>Klebsiella pneumoniae complex</taxon>
    </lineage>
</organism>
<proteinExistence type="predicted"/>
<geneLocation type="plasmid" evidence="1">
    <name>unnamed</name>
</geneLocation>
<dbReference type="EMBL" id="CP052645">
    <property type="protein sequence ID" value="QJM98013.1"/>
    <property type="molecule type" value="Genomic_DNA"/>
</dbReference>
<sequence>SEGAKLVGGIGFVSPEMFGYLHGVTPDAVPYFQAAVDEGHARGLPVQLTGKYYATTYPQKVTLPGDDGTAYPGWVAAGNDANIAAESENHIYAAIRLYPDSVIIGDSMQNCALIGDWDSDTPVINNNQHIGYFISGDSSDGYIRPQLVNHGVRNFFIGRYGNGVLDRSTEDNFLIRDCCLTGWFMGADSVCNGFVVARDCFTGDAYGGAWTQRNAAVTIPYLPPYPAAEIFKVGWVDAIRYTKYHFYGKPRLFGPIDKAIDTWFDTYIYKSANSARTSAGGRLTNNTASGYSARSFPGIAGRAFTVLSRYGRAVNGVCLDDVKVLGTHRVPFYTDAGSYNVIHTSYVEKTCLVDTTTTTIAGNQFYTDYQDPWNATLTKAPAMVCEGGITVDRTVVSAGVATHPFSQKPPTLNGPLIINPFRDDTEDYSAAQIAEWNSAEGKTVYLYDWRRQYSVQRPIRFFDNTQEAFQYYKGVWTPVVKCGSDVVTLNITVGTYRRSGRLVHVTFRIETTSMALTTGGAVVISGLPFTVAALSDGGLTVSPVLCSRAGSSTILAQTNPTTKEILLLTNSSPTVFSITGGTGLTIYGSVQYVLTE</sequence>
<feature type="non-terminal residue" evidence="1">
    <location>
        <position position="1"/>
    </location>
</feature>
<keyword evidence="1" id="KW-0614">Plasmid</keyword>
<gene>
    <name evidence="1" type="ORF">HJX36_29380</name>
</gene>
<dbReference type="AlphaFoldDB" id="A0A6M3Z2N6"/>
<protein>
    <submittedName>
        <fullName evidence="1">Uncharacterized protein</fullName>
    </submittedName>
</protein>
<evidence type="ECO:0000313" key="1">
    <source>
        <dbReference type="EMBL" id="QJM98013.1"/>
    </source>
</evidence>
<name>A0A6M3Z2N6_KLEPN</name>
<reference evidence="1" key="1">
    <citation type="submission" date="2020-04" db="EMBL/GenBank/DDBJ databases">
        <title>Built-in CTX-M extended-spectrum beta-lactamase gene in Klebsiella pneumoniae ensuring stable propagation of the multidrug-resistant pathogen in clinical settings.</title>
        <authorList>
            <person name="Yoon E.-J."/>
            <person name="Gwon B."/>
            <person name="Liu C."/>
            <person name="Kim D."/>
            <person name="Won D."/>
            <person name="Park S.G."/>
            <person name="Choi J.R."/>
            <person name="Jeong S.H."/>
        </authorList>
    </citation>
    <scope>NUCLEOTIDE SEQUENCE</scope>
    <source>
        <strain evidence="1">E16KP0115</strain>
        <plasmid evidence="1">unnamed</plasmid>
    </source>
</reference>